<protein>
    <submittedName>
        <fullName evidence="1">Uncharacterized protein</fullName>
    </submittedName>
</protein>
<dbReference type="Proteomes" id="UP000290289">
    <property type="component" value="Chromosome 8"/>
</dbReference>
<organism evidence="1 2">
    <name type="scientific">Malus domestica</name>
    <name type="common">Apple</name>
    <name type="synonym">Pyrus malus</name>
    <dbReference type="NCBI Taxonomy" id="3750"/>
    <lineage>
        <taxon>Eukaryota</taxon>
        <taxon>Viridiplantae</taxon>
        <taxon>Streptophyta</taxon>
        <taxon>Embryophyta</taxon>
        <taxon>Tracheophyta</taxon>
        <taxon>Spermatophyta</taxon>
        <taxon>Magnoliopsida</taxon>
        <taxon>eudicotyledons</taxon>
        <taxon>Gunneridae</taxon>
        <taxon>Pentapetalae</taxon>
        <taxon>rosids</taxon>
        <taxon>fabids</taxon>
        <taxon>Rosales</taxon>
        <taxon>Rosaceae</taxon>
        <taxon>Amygdaloideae</taxon>
        <taxon>Maleae</taxon>
        <taxon>Malus</taxon>
    </lineage>
</organism>
<dbReference type="EMBL" id="RDQH01000334">
    <property type="protein sequence ID" value="RXH92654.1"/>
    <property type="molecule type" value="Genomic_DNA"/>
</dbReference>
<gene>
    <name evidence="1" type="ORF">DVH24_033550</name>
</gene>
<name>A0A498JF40_MALDO</name>
<evidence type="ECO:0000313" key="2">
    <source>
        <dbReference type="Proteomes" id="UP000290289"/>
    </source>
</evidence>
<proteinExistence type="predicted"/>
<reference evidence="1 2" key="1">
    <citation type="submission" date="2018-10" db="EMBL/GenBank/DDBJ databases">
        <title>A high-quality apple genome assembly.</title>
        <authorList>
            <person name="Hu J."/>
        </authorList>
    </citation>
    <scope>NUCLEOTIDE SEQUENCE [LARGE SCALE GENOMIC DNA]</scope>
    <source>
        <strain evidence="2">cv. HFTH1</strain>
        <tissue evidence="1">Young leaf</tissue>
    </source>
</reference>
<sequence length="109" mass="12222">MVFFKCFKNNTITILARENVPQDMGTTLKLYVPLTGPKALVLPAKDNLMHIKSWSSEVSWEVTDFGQSTTKKKVCTSRILILNLSHHARDNSPASFELLGDRVRNGAMT</sequence>
<dbReference type="AlphaFoldDB" id="A0A498JF40"/>
<keyword evidence="2" id="KW-1185">Reference proteome</keyword>
<comment type="caution">
    <text evidence="1">The sequence shown here is derived from an EMBL/GenBank/DDBJ whole genome shotgun (WGS) entry which is preliminary data.</text>
</comment>
<evidence type="ECO:0000313" key="1">
    <source>
        <dbReference type="EMBL" id="RXH92654.1"/>
    </source>
</evidence>
<accession>A0A498JF40</accession>